<dbReference type="EMBL" id="ANBP01000023">
    <property type="protein sequence ID" value="KAB7754786.1"/>
    <property type="molecule type" value="Genomic_DNA"/>
</dbReference>
<sequence length="39" mass="4293">MNRHVGSRSGEMVCRYSWMTKTAARTSAPVGLLTGKPRV</sequence>
<keyword evidence="2" id="KW-1185">Reference proteome</keyword>
<name>A0A5N5UZ02_MYCPH</name>
<dbReference type="Proteomes" id="UP000325690">
    <property type="component" value="Unassembled WGS sequence"/>
</dbReference>
<organism evidence="1 2">
    <name type="scientific">Mycolicibacterium phlei DSM 43239 = CCUG 21000</name>
    <dbReference type="NCBI Taxonomy" id="1226750"/>
    <lineage>
        <taxon>Bacteria</taxon>
        <taxon>Bacillati</taxon>
        <taxon>Actinomycetota</taxon>
        <taxon>Actinomycetes</taxon>
        <taxon>Mycobacteriales</taxon>
        <taxon>Mycobacteriaceae</taxon>
        <taxon>Mycolicibacterium</taxon>
    </lineage>
</organism>
<evidence type="ECO:0000313" key="2">
    <source>
        <dbReference type="Proteomes" id="UP000325690"/>
    </source>
</evidence>
<proteinExistence type="predicted"/>
<dbReference type="AlphaFoldDB" id="A0A5N5UZ02"/>
<evidence type="ECO:0000313" key="1">
    <source>
        <dbReference type="EMBL" id="KAB7754786.1"/>
    </source>
</evidence>
<reference evidence="1 2" key="1">
    <citation type="submission" date="2012-10" db="EMBL/GenBank/DDBJ databases">
        <title>The draft sequence of the Mycobacterium pheli genome.</title>
        <authorList>
            <person name="Pettersson B.M.F."/>
            <person name="Das S."/>
            <person name="Dasgupta S."/>
            <person name="Bhattacharya A."/>
            <person name="Kirsebom L.A."/>
        </authorList>
    </citation>
    <scope>NUCLEOTIDE SEQUENCE [LARGE SCALE GENOMIC DNA]</scope>
    <source>
        <strain evidence="1 2">CCUG 21000</strain>
    </source>
</reference>
<accession>A0A5N5UZ02</accession>
<comment type="caution">
    <text evidence="1">The sequence shown here is derived from an EMBL/GenBank/DDBJ whole genome shotgun (WGS) entry which is preliminary data.</text>
</comment>
<protein>
    <submittedName>
        <fullName evidence="1">Uncharacterized protein</fullName>
    </submittedName>
</protein>
<gene>
    <name evidence="1" type="ORF">MPHL21000_15855</name>
</gene>